<dbReference type="Gene3D" id="3.20.20.190">
    <property type="entry name" value="Phosphatidylinositol (PI) phosphodiesterase"/>
    <property type="match status" value="1"/>
</dbReference>
<dbReference type="EMBL" id="CP012508">
    <property type="protein sequence ID" value="ALB24058.1"/>
    <property type="molecule type" value="Genomic_DNA"/>
</dbReference>
<keyword evidence="1" id="KW-0378">Hydrolase</keyword>
<reference evidence="1 2" key="1">
    <citation type="journal article" date="2014" name="Genome Announc.">
        <title>Comparative Genome Analysis of Two Isolates of the Fish Pathogen Piscirickettsia salmonis from Different Hosts Reveals Major Differences in Virulence-Associated Secretion Systems.</title>
        <authorList>
            <person name="Bohle H."/>
            <person name="Henriquez P."/>
            <person name="Grothusen H."/>
            <person name="Navas E."/>
            <person name="Sandoval A."/>
            <person name="Bustamante F."/>
            <person name="Bustos P."/>
            <person name="Mancilla M."/>
        </authorList>
    </citation>
    <scope>NUCLEOTIDE SEQUENCE [LARGE SCALE GENOMIC DNA]</scope>
    <source>
        <strain evidence="2">B1-32597</strain>
    </source>
</reference>
<dbReference type="InterPro" id="IPR030395">
    <property type="entry name" value="GP_PDE_dom"/>
</dbReference>
<protein>
    <submittedName>
        <fullName evidence="1">Glycerophosphoryl diester phosphodiesterase family protein</fullName>
        <ecNumber evidence="1">3.1.4.46</ecNumber>
    </submittedName>
</protein>
<dbReference type="OrthoDB" id="9795622at2"/>
<name>A0A1L6TF27_PISSA</name>
<dbReference type="PROSITE" id="PS51704">
    <property type="entry name" value="GP_PDE"/>
    <property type="match status" value="1"/>
</dbReference>
<sequence>MNFSFDLANDCVQVIAHRGASAEYPENTWMAFEHAHAQGAKWLEFDVWVNADGVPVIFHDESLERMTNGVGHITEASSAYLSSLHIKHQGQLLENEKIPHLEAVLAWLDKCQLSANIELKGIEKKIASCSTSPLDLKATAKIICAVINKFPSLRASLVISSFSLSLLAAARNELPHYALGLLVDNCLSTHTQGLAVEESQRYLAVFKQLDCYSLHVNQQGLDQQTVHDLKQLFNCPLLSYTVNDCERAKMLLAWGVDAVFSDYPKLLDNISY</sequence>
<dbReference type="Proteomes" id="UP000029558">
    <property type="component" value="Chromosome"/>
</dbReference>
<dbReference type="PROSITE" id="PS50007">
    <property type="entry name" value="PIPLC_X_DOMAIN"/>
    <property type="match status" value="1"/>
</dbReference>
<accession>A0A1L6TF27</accession>
<dbReference type="PANTHER" id="PTHR46211">
    <property type="entry name" value="GLYCEROPHOSPHORYL DIESTER PHOSPHODIESTERASE"/>
    <property type="match status" value="1"/>
</dbReference>
<dbReference type="GO" id="GO:0008889">
    <property type="term" value="F:glycerophosphodiester phosphodiesterase activity"/>
    <property type="evidence" value="ECO:0007669"/>
    <property type="project" value="UniProtKB-EC"/>
</dbReference>
<evidence type="ECO:0000313" key="1">
    <source>
        <dbReference type="EMBL" id="ALB24058.1"/>
    </source>
</evidence>
<dbReference type="EC" id="3.1.4.46" evidence="1"/>
<dbReference type="Pfam" id="PF03009">
    <property type="entry name" value="GDPD"/>
    <property type="match status" value="1"/>
</dbReference>
<dbReference type="SUPFAM" id="SSF51695">
    <property type="entry name" value="PLC-like phosphodiesterases"/>
    <property type="match status" value="1"/>
</dbReference>
<organism evidence="1 2">
    <name type="scientific">Piscirickettsia salmonis</name>
    <dbReference type="NCBI Taxonomy" id="1238"/>
    <lineage>
        <taxon>Bacteria</taxon>
        <taxon>Pseudomonadati</taxon>
        <taxon>Pseudomonadota</taxon>
        <taxon>Gammaproteobacteria</taxon>
        <taxon>Thiotrichales</taxon>
        <taxon>Piscirickettsiaceae</taxon>
        <taxon>Piscirickettsia</taxon>
    </lineage>
</organism>
<dbReference type="AlphaFoldDB" id="A0A1L6TF27"/>
<dbReference type="InterPro" id="IPR017946">
    <property type="entry name" value="PLC-like_Pdiesterase_TIM-brl"/>
</dbReference>
<dbReference type="RefSeq" id="WP_017378072.1">
    <property type="nucleotide sequence ID" value="NZ_CP012508.1"/>
</dbReference>
<proteinExistence type="predicted"/>
<dbReference type="GO" id="GO:0006629">
    <property type="term" value="P:lipid metabolic process"/>
    <property type="evidence" value="ECO:0007669"/>
    <property type="project" value="InterPro"/>
</dbReference>
<dbReference type="PANTHER" id="PTHR46211:SF1">
    <property type="entry name" value="GLYCEROPHOSPHODIESTER PHOSPHODIESTERASE, CYTOPLASMIC"/>
    <property type="match status" value="1"/>
</dbReference>
<gene>
    <name evidence="1" type="ORF">KU39_2883</name>
</gene>
<evidence type="ECO:0000313" key="2">
    <source>
        <dbReference type="Proteomes" id="UP000029558"/>
    </source>
</evidence>